<comment type="caution">
    <text evidence="2">The sequence shown here is derived from an EMBL/GenBank/DDBJ whole genome shotgun (WGS) entry which is preliminary data.</text>
</comment>
<dbReference type="CDD" id="cd00093">
    <property type="entry name" value="HTH_XRE"/>
    <property type="match status" value="1"/>
</dbReference>
<accession>A0ABT1RTJ8</accession>
<sequence>MDQCLTQDYNIGKNLRRLRKRANLTQMEVATQLQIMGLPVSREIYAQIETGRHHIKLRVLIGLKEIYNASYEELLELVEK</sequence>
<reference evidence="2 3" key="1">
    <citation type="submission" date="2022-06" db="EMBL/GenBank/DDBJ databases">
        <title>Isolation of gut microbiota from human fecal samples.</title>
        <authorList>
            <person name="Pamer E.G."/>
            <person name="Barat B."/>
            <person name="Waligurski E."/>
            <person name="Medina S."/>
            <person name="Paddock L."/>
            <person name="Mostad J."/>
        </authorList>
    </citation>
    <scope>NUCLEOTIDE SEQUENCE [LARGE SCALE GENOMIC DNA]</scope>
    <source>
        <strain evidence="2 3">SL.3.17</strain>
    </source>
</reference>
<evidence type="ECO:0000313" key="3">
    <source>
        <dbReference type="Proteomes" id="UP001524502"/>
    </source>
</evidence>
<dbReference type="Pfam" id="PF13560">
    <property type="entry name" value="HTH_31"/>
    <property type="match status" value="1"/>
</dbReference>
<dbReference type="InterPro" id="IPR001387">
    <property type="entry name" value="Cro/C1-type_HTH"/>
</dbReference>
<dbReference type="Gene3D" id="1.10.260.40">
    <property type="entry name" value="lambda repressor-like DNA-binding domains"/>
    <property type="match status" value="1"/>
</dbReference>
<dbReference type="Proteomes" id="UP001524502">
    <property type="component" value="Unassembled WGS sequence"/>
</dbReference>
<organism evidence="2 3">
    <name type="scientific">Anaerovorax odorimutans</name>
    <dbReference type="NCBI Taxonomy" id="109327"/>
    <lineage>
        <taxon>Bacteria</taxon>
        <taxon>Bacillati</taxon>
        <taxon>Bacillota</taxon>
        <taxon>Clostridia</taxon>
        <taxon>Peptostreptococcales</taxon>
        <taxon>Anaerovoracaceae</taxon>
        <taxon>Anaerovorax</taxon>
    </lineage>
</organism>
<gene>
    <name evidence="2" type="ORF">NE619_17465</name>
</gene>
<protein>
    <submittedName>
        <fullName evidence="2">Helix-turn-helix domain-containing protein</fullName>
    </submittedName>
</protein>
<name>A0ABT1RTJ8_9FIRM</name>
<proteinExistence type="predicted"/>
<dbReference type="EMBL" id="JANFXK010000033">
    <property type="protein sequence ID" value="MCQ4638520.1"/>
    <property type="molecule type" value="Genomic_DNA"/>
</dbReference>
<evidence type="ECO:0000259" key="1">
    <source>
        <dbReference type="PROSITE" id="PS50943"/>
    </source>
</evidence>
<keyword evidence="3" id="KW-1185">Reference proteome</keyword>
<dbReference type="SUPFAM" id="SSF47413">
    <property type="entry name" value="lambda repressor-like DNA-binding domains"/>
    <property type="match status" value="1"/>
</dbReference>
<feature type="domain" description="HTH cro/C1-type" evidence="1">
    <location>
        <begin position="15"/>
        <end position="74"/>
    </location>
</feature>
<evidence type="ECO:0000313" key="2">
    <source>
        <dbReference type="EMBL" id="MCQ4638520.1"/>
    </source>
</evidence>
<dbReference type="RefSeq" id="WP_256133719.1">
    <property type="nucleotide sequence ID" value="NZ_JANFXK010000033.1"/>
</dbReference>
<dbReference type="InterPro" id="IPR010982">
    <property type="entry name" value="Lambda_DNA-bd_dom_sf"/>
</dbReference>
<dbReference type="PROSITE" id="PS50943">
    <property type="entry name" value="HTH_CROC1"/>
    <property type="match status" value="1"/>
</dbReference>